<dbReference type="Pfam" id="PF24068">
    <property type="entry name" value="TPD1_C"/>
    <property type="match status" value="1"/>
</dbReference>
<dbReference type="AlphaFoldDB" id="A0A9D4ZKR3"/>
<evidence type="ECO:0000256" key="1">
    <source>
        <dbReference type="ARBA" id="ARBA00022729"/>
    </source>
</evidence>
<dbReference type="PANTHER" id="PTHR33184:SF2">
    <property type="entry name" value="APPLE DOMAIN-CONTAINING PROTEIN"/>
    <property type="match status" value="1"/>
</dbReference>
<evidence type="ECO:0000313" key="3">
    <source>
        <dbReference type="Proteomes" id="UP000886520"/>
    </source>
</evidence>
<organism evidence="2 3">
    <name type="scientific">Adiantum capillus-veneris</name>
    <name type="common">Maidenhair fern</name>
    <dbReference type="NCBI Taxonomy" id="13818"/>
    <lineage>
        <taxon>Eukaryota</taxon>
        <taxon>Viridiplantae</taxon>
        <taxon>Streptophyta</taxon>
        <taxon>Embryophyta</taxon>
        <taxon>Tracheophyta</taxon>
        <taxon>Polypodiopsida</taxon>
        <taxon>Polypodiidae</taxon>
        <taxon>Polypodiales</taxon>
        <taxon>Pteridineae</taxon>
        <taxon>Pteridaceae</taxon>
        <taxon>Vittarioideae</taxon>
        <taxon>Adiantum</taxon>
    </lineage>
</organism>
<dbReference type="OrthoDB" id="1572689at2759"/>
<proteinExistence type="predicted"/>
<dbReference type="Proteomes" id="UP000886520">
    <property type="component" value="Chromosome 7"/>
</dbReference>
<name>A0A9D4ZKR3_ADICA</name>
<keyword evidence="1" id="KW-0732">Signal</keyword>
<evidence type="ECO:0000313" key="2">
    <source>
        <dbReference type="EMBL" id="KAI5077437.1"/>
    </source>
</evidence>
<evidence type="ECO:0008006" key="4">
    <source>
        <dbReference type="Google" id="ProtNLM"/>
    </source>
</evidence>
<reference evidence="2" key="1">
    <citation type="submission" date="2021-01" db="EMBL/GenBank/DDBJ databases">
        <title>Adiantum capillus-veneris genome.</title>
        <authorList>
            <person name="Fang Y."/>
            <person name="Liao Q."/>
        </authorList>
    </citation>
    <scope>NUCLEOTIDE SEQUENCE</scope>
    <source>
        <strain evidence="2">H3</strain>
        <tissue evidence="2">Leaf</tissue>
    </source>
</reference>
<sequence>MLPFGCFTQRLALLQTVIYLLSIILLISTSSQQYVHACTSRDISISQSRDDTPGIPQFIVQIINTCTSGCTPSDIHLNCGWFASAGTINPKVFRRVAYNDCVVNGGGPLPREAIVRFTYRNSFMYPLSFKSAKFC</sequence>
<keyword evidence="3" id="KW-1185">Reference proteome</keyword>
<protein>
    <recommendedName>
        <fullName evidence="4">TPD1 protein homolog 1-like</fullName>
    </recommendedName>
</protein>
<gene>
    <name evidence="2" type="ORF">GOP47_0007261</name>
</gene>
<accession>A0A9D4ZKR3</accession>
<dbReference type="InterPro" id="IPR040361">
    <property type="entry name" value="TPD1"/>
</dbReference>
<dbReference type="PANTHER" id="PTHR33184">
    <property type="entry name" value="PROTEIN TAPETUM DETERMINANT 1-LIKE-RELATED"/>
    <property type="match status" value="1"/>
</dbReference>
<comment type="caution">
    <text evidence="2">The sequence shown here is derived from an EMBL/GenBank/DDBJ whole genome shotgun (WGS) entry which is preliminary data.</text>
</comment>
<dbReference type="GO" id="GO:0001709">
    <property type="term" value="P:cell fate determination"/>
    <property type="evidence" value="ECO:0007669"/>
    <property type="project" value="TreeGrafter"/>
</dbReference>
<dbReference type="EMBL" id="JABFUD020000007">
    <property type="protein sequence ID" value="KAI5077437.1"/>
    <property type="molecule type" value="Genomic_DNA"/>
</dbReference>